<evidence type="ECO:0000313" key="2">
    <source>
        <dbReference type="EMBL" id="GLW67153.1"/>
    </source>
</evidence>
<organism evidence="2 3">
    <name type="scientific">Actinomadura rubrobrunea</name>
    <dbReference type="NCBI Taxonomy" id="115335"/>
    <lineage>
        <taxon>Bacteria</taxon>
        <taxon>Bacillati</taxon>
        <taxon>Actinomycetota</taxon>
        <taxon>Actinomycetes</taxon>
        <taxon>Streptosporangiales</taxon>
        <taxon>Thermomonosporaceae</taxon>
        <taxon>Actinomadura</taxon>
    </lineage>
</organism>
<gene>
    <name evidence="2" type="ORF">Arub01_53960</name>
</gene>
<comment type="caution">
    <text evidence="2">The sequence shown here is derived from an EMBL/GenBank/DDBJ whole genome shotgun (WGS) entry which is preliminary data.</text>
</comment>
<feature type="chain" id="PRO_5040905979" evidence="1">
    <location>
        <begin position="25"/>
        <end position="122"/>
    </location>
</feature>
<dbReference type="EMBL" id="BSRZ01000020">
    <property type="protein sequence ID" value="GLW67153.1"/>
    <property type="molecule type" value="Genomic_DNA"/>
</dbReference>
<evidence type="ECO:0000313" key="3">
    <source>
        <dbReference type="Proteomes" id="UP001165124"/>
    </source>
</evidence>
<evidence type="ECO:0000256" key="1">
    <source>
        <dbReference type="SAM" id="SignalP"/>
    </source>
</evidence>
<dbReference type="Proteomes" id="UP001165124">
    <property type="component" value="Unassembled WGS sequence"/>
</dbReference>
<dbReference type="AlphaFoldDB" id="A0A9W6Q246"/>
<reference evidence="2" key="1">
    <citation type="submission" date="2023-02" db="EMBL/GenBank/DDBJ databases">
        <title>Actinomadura rubrobrunea NBRC 14622.</title>
        <authorList>
            <person name="Ichikawa N."/>
            <person name="Sato H."/>
            <person name="Tonouchi N."/>
        </authorList>
    </citation>
    <scope>NUCLEOTIDE SEQUENCE</scope>
    <source>
        <strain evidence="2">NBRC 14622</strain>
    </source>
</reference>
<name>A0A9W6Q246_9ACTN</name>
<proteinExistence type="predicted"/>
<sequence>MNKVISIVMLAAMAALTASGAAHATDCTDKEPVSPAQYRTLLDQCRYADGKAARQACRAETKKKYTIGAWNPALRCRTYSSVTVCGELKLSARQRACVREYVRRGMSYQRAQVECYVFGKRR</sequence>
<keyword evidence="1" id="KW-0732">Signal</keyword>
<dbReference type="RefSeq" id="WP_227023382.1">
    <property type="nucleotide sequence ID" value="NZ_BSRZ01000020.1"/>
</dbReference>
<keyword evidence="3" id="KW-1185">Reference proteome</keyword>
<feature type="signal peptide" evidence="1">
    <location>
        <begin position="1"/>
        <end position="24"/>
    </location>
</feature>
<accession>A0A9W6Q246</accession>
<protein>
    <submittedName>
        <fullName evidence="2">Uncharacterized protein</fullName>
    </submittedName>
</protein>